<comment type="similarity">
    <text evidence="2">Belongs to the rad21 family.</text>
</comment>
<dbReference type="GO" id="GO:1990414">
    <property type="term" value="P:replication-born double-strand break repair via sister chromatid exchange"/>
    <property type="evidence" value="ECO:0007669"/>
    <property type="project" value="TreeGrafter"/>
</dbReference>
<organism evidence="10 11">
    <name type="scientific">Olea europaea subsp. europaea</name>
    <dbReference type="NCBI Taxonomy" id="158383"/>
    <lineage>
        <taxon>Eukaryota</taxon>
        <taxon>Viridiplantae</taxon>
        <taxon>Streptophyta</taxon>
        <taxon>Embryophyta</taxon>
        <taxon>Tracheophyta</taxon>
        <taxon>Spermatophyta</taxon>
        <taxon>Magnoliopsida</taxon>
        <taxon>eudicotyledons</taxon>
        <taxon>Gunneridae</taxon>
        <taxon>Pentapetalae</taxon>
        <taxon>asterids</taxon>
        <taxon>lamiids</taxon>
        <taxon>Lamiales</taxon>
        <taxon>Oleaceae</taxon>
        <taxon>Oleeae</taxon>
        <taxon>Olea</taxon>
    </lineage>
</organism>
<dbReference type="OrthoDB" id="10071381at2759"/>
<sequence>MFYSHTFLARKGPLGTVWCAAHLQHKLKKSHYISTDILSTVERIMYPEVPIALRMSGHLLLGVARIYSKQVDYLYEDCHVVQITINKVFTSANVNLPDGANHAPFHSVTLPEKFELDAMELDNYSWCENDHLKSYDDITLTEQIPTGKDPYIVITFDEDTSRDTIGTMPIEEDVPHPVQEDIVPGYEDQSLSKQQLLDEGIADENSPPDLPGLEMMRDANYGSDFNDNPTLSDRADPDPEILKEIEKDIETRTPYVEKPEVHSTSQKHQESHSYNHSDPVMPFVHHSPEEEIRATPPVVQPKVRKRKRKQPFDKSTVLSNGYMRNLLNDTSDIRRANKHCPCSSLDVWKLNNRIRKDGALFEPLITGVCAEISDTFKEEFISAKPHLVAMQEAHVEAVVDPSPSSRHDNDVESELLRNNEYNSTNIIMPSLPSPTTPSRRNDFTPVAANFDFQSERAETTEGAGTLPMSDIGASTGTFYSDMETPKTFNGEHSALSDIPELASSAGELGFLEQDDHSPAGSQGTPEVGFSSKNQGTPEVHALSSRTRALAQYLKAQASVTTVSGNSEESSGDLSLLKILEGKPRKICARMFSETLVLKNYELVNVHQEKPYDDIFLKVTPKLFKEQFSG</sequence>
<feature type="region of interest" description="Disordered" evidence="7">
    <location>
        <begin position="511"/>
        <end position="541"/>
    </location>
</feature>
<comment type="subunit">
    <text evidence="6">Component of the cohesin complex.</text>
</comment>
<dbReference type="InterPro" id="IPR006909">
    <property type="entry name" value="Rad21/Rec8_C_eu"/>
</dbReference>
<dbReference type="Proteomes" id="UP000594638">
    <property type="component" value="Unassembled WGS sequence"/>
</dbReference>
<evidence type="ECO:0000259" key="9">
    <source>
        <dbReference type="Pfam" id="PF04825"/>
    </source>
</evidence>
<dbReference type="InterPro" id="IPR023093">
    <property type="entry name" value="ScpA-like_C"/>
</dbReference>
<gene>
    <name evidence="10" type="ORF">OLEA9_A086353</name>
</gene>
<proteinExistence type="inferred from homology"/>
<keyword evidence="5" id="KW-0539">Nucleus</keyword>
<dbReference type="Gene3D" id="1.10.10.580">
    <property type="entry name" value="Structural maintenance of chromosome 1. Chain E"/>
    <property type="match status" value="1"/>
</dbReference>
<dbReference type="Pfam" id="PF04824">
    <property type="entry name" value="Rad21_Rec8"/>
    <property type="match status" value="1"/>
</dbReference>
<evidence type="ECO:0000313" key="11">
    <source>
        <dbReference type="Proteomes" id="UP000594638"/>
    </source>
</evidence>
<evidence type="ECO:0000256" key="3">
    <source>
        <dbReference type="ARBA" id="ARBA00022776"/>
    </source>
</evidence>
<dbReference type="InterPro" id="IPR039781">
    <property type="entry name" value="Rad21/Rec8-like"/>
</dbReference>
<comment type="caution">
    <text evidence="10">The sequence shown here is derived from an EMBL/GenBank/DDBJ whole genome shotgun (WGS) entry which is preliminary data.</text>
</comment>
<evidence type="ECO:0000259" key="8">
    <source>
        <dbReference type="Pfam" id="PF04824"/>
    </source>
</evidence>
<feature type="region of interest" description="Disordered" evidence="7">
    <location>
        <begin position="199"/>
        <end position="238"/>
    </location>
</feature>
<evidence type="ECO:0000256" key="7">
    <source>
        <dbReference type="SAM" id="MobiDB-lite"/>
    </source>
</evidence>
<dbReference type="Pfam" id="PF04825">
    <property type="entry name" value="Rad21_Rec8_N"/>
    <property type="match status" value="1"/>
</dbReference>
<evidence type="ECO:0000256" key="5">
    <source>
        <dbReference type="ARBA" id="ARBA00023242"/>
    </source>
</evidence>
<dbReference type="GO" id="GO:0007062">
    <property type="term" value="P:sister chromatid cohesion"/>
    <property type="evidence" value="ECO:0007669"/>
    <property type="project" value="InterPro"/>
</dbReference>
<evidence type="ECO:0000256" key="6">
    <source>
        <dbReference type="ARBA" id="ARBA00064543"/>
    </source>
</evidence>
<dbReference type="GO" id="GO:0005634">
    <property type="term" value="C:nucleus"/>
    <property type="evidence" value="ECO:0007669"/>
    <property type="project" value="UniProtKB-SubCell"/>
</dbReference>
<dbReference type="PANTHER" id="PTHR12585:SF55">
    <property type="entry name" value="SISTER CHROMATID COHESION 1 PROTEIN 3"/>
    <property type="match status" value="1"/>
</dbReference>
<comment type="subcellular location">
    <subcellularLocation>
        <location evidence="1">Nucleus</location>
    </subcellularLocation>
</comment>
<dbReference type="CDD" id="cd21793">
    <property type="entry name" value="Rad21_Rec8_M_AtSYN1-like"/>
    <property type="match status" value="1"/>
</dbReference>
<evidence type="ECO:0000313" key="10">
    <source>
        <dbReference type="EMBL" id="CAA2968878.1"/>
    </source>
</evidence>
<dbReference type="GO" id="GO:0003682">
    <property type="term" value="F:chromatin binding"/>
    <property type="evidence" value="ECO:0007669"/>
    <property type="project" value="TreeGrafter"/>
</dbReference>
<dbReference type="InterPro" id="IPR006910">
    <property type="entry name" value="Rad21_Rec8_N"/>
</dbReference>
<accession>A0A8S0QT85</accession>
<dbReference type="GO" id="GO:0007059">
    <property type="term" value="P:chromosome segregation"/>
    <property type="evidence" value="ECO:0007669"/>
    <property type="project" value="UniProtKB-KW"/>
</dbReference>
<dbReference type="AlphaFoldDB" id="A0A8S0QT85"/>
<keyword evidence="4" id="KW-0159">Chromosome partition</keyword>
<feature type="domain" description="Rad21/Rec8-like protein C-terminal eukaryotic" evidence="8">
    <location>
        <begin position="570"/>
        <end position="622"/>
    </location>
</feature>
<reference evidence="10 11" key="1">
    <citation type="submission" date="2019-12" db="EMBL/GenBank/DDBJ databases">
        <authorList>
            <person name="Alioto T."/>
            <person name="Alioto T."/>
            <person name="Gomez Garrido J."/>
        </authorList>
    </citation>
    <scope>NUCLEOTIDE SEQUENCE [LARGE SCALE GENOMIC DNA]</scope>
</reference>
<dbReference type="InterPro" id="IPR036390">
    <property type="entry name" value="WH_DNA-bd_sf"/>
</dbReference>
<dbReference type="SUPFAM" id="SSF46785">
    <property type="entry name" value="Winged helix' DNA-binding domain"/>
    <property type="match status" value="1"/>
</dbReference>
<evidence type="ECO:0000256" key="2">
    <source>
        <dbReference type="ARBA" id="ARBA00009870"/>
    </source>
</evidence>
<dbReference type="GO" id="GO:0008278">
    <property type="term" value="C:cohesin complex"/>
    <property type="evidence" value="ECO:0007669"/>
    <property type="project" value="InterPro"/>
</dbReference>
<dbReference type="Gramene" id="OE9A086353T1">
    <property type="protein sequence ID" value="OE9A086353C1"/>
    <property type="gene ID" value="OE9A086353"/>
</dbReference>
<feature type="compositionally biased region" description="Polar residues" evidence="7">
    <location>
        <begin position="519"/>
        <end position="536"/>
    </location>
</feature>
<keyword evidence="3" id="KW-0498">Mitosis</keyword>
<evidence type="ECO:0000256" key="4">
    <source>
        <dbReference type="ARBA" id="ARBA00022829"/>
    </source>
</evidence>
<name>A0A8S0QT85_OLEEU</name>
<feature type="region of interest" description="Disordered" evidence="7">
    <location>
        <begin position="253"/>
        <end position="275"/>
    </location>
</feature>
<feature type="domain" description="Rad21/Rec8-like protein N-terminal" evidence="9">
    <location>
        <begin position="1"/>
        <end position="100"/>
    </location>
</feature>
<protein>
    <submittedName>
        <fullName evidence="10">Sister chromatid cohesion 1 3</fullName>
    </submittedName>
</protein>
<dbReference type="EMBL" id="CACTIH010001925">
    <property type="protein sequence ID" value="CAA2968878.1"/>
    <property type="molecule type" value="Genomic_DNA"/>
</dbReference>
<dbReference type="FunFam" id="1.10.10.580:FF:000002">
    <property type="entry name" value="Sister chromatid cohesion 1 protein 4"/>
    <property type="match status" value="1"/>
</dbReference>
<dbReference type="PANTHER" id="PTHR12585">
    <property type="entry name" value="SCC1 / RAD21 FAMILY MEMBER"/>
    <property type="match status" value="1"/>
</dbReference>
<keyword evidence="11" id="KW-1185">Reference proteome</keyword>
<keyword evidence="3" id="KW-0131">Cell cycle</keyword>
<evidence type="ECO:0000256" key="1">
    <source>
        <dbReference type="ARBA" id="ARBA00004123"/>
    </source>
</evidence>
<keyword evidence="3" id="KW-0132">Cell division</keyword>